<proteinExistence type="predicted"/>
<evidence type="ECO:0008006" key="4">
    <source>
        <dbReference type="Google" id="ProtNLM"/>
    </source>
</evidence>
<dbReference type="InterPro" id="IPR018580">
    <property type="entry name" value="Uncharacterised_YfhO"/>
</dbReference>
<keyword evidence="3" id="KW-1185">Reference proteome</keyword>
<protein>
    <recommendedName>
        <fullName evidence="4">YfhO family protein</fullName>
    </recommendedName>
</protein>
<reference evidence="2 3" key="1">
    <citation type="journal article" date="2024" name="Arch. Microbiol.">
        <title>Corallococcus caeni sp. nov., a novel myxobacterium isolated from activated sludge.</title>
        <authorList>
            <person name="Tomita S."/>
            <person name="Nakai R."/>
            <person name="Kuroda K."/>
            <person name="Kurashita H."/>
            <person name="Hatamoto M."/>
            <person name="Yamaguchi T."/>
            <person name="Narihiro T."/>
        </authorList>
    </citation>
    <scope>NUCLEOTIDE SEQUENCE [LARGE SCALE GENOMIC DNA]</scope>
    <source>
        <strain evidence="2 3">NO1</strain>
    </source>
</reference>
<accession>A0ABQ6QLK3</accession>
<evidence type="ECO:0000313" key="3">
    <source>
        <dbReference type="Proteomes" id="UP001342631"/>
    </source>
</evidence>
<feature type="transmembrane region" description="Helical" evidence="1">
    <location>
        <begin position="234"/>
        <end position="254"/>
    </location>
</feature>
<keyword evidence="1" id="KW-0472">Membrane</keyword>
<dbReference type="PANTHER" id="PTHR38454:SF1">
    <property type="entry name" value="INTEGRAL MEMBRANE PROTEIN"/>
    <property type="match status" value="1"/>
</dbReference>
<comment type="caution">
    <text evidence="2">The sequence shown here is derived from an EMBL/GenBank/DDBJ whole genome shotgun (WGS) entry which is preliminary data.</text>
</comment>
<dbReference type="Pfam" id="PF09586">
    <property type="entry name" value="YfhO"/>
    <property type="match status" value="1"/>
</dbReference>
<evidence type="ECO:0000256" key="1">
    <source>
        <dbReference type="SAM" id="Phobius"/>
    </source>
</evidence>
<feature type="transmembrane region" description="Helical" evidence="1">
    <location>
        <begin position="111"/>
        <end position="132"/>
    </location>
</feature>
<feature type="transmembrane region" description="Helical" evidence="1">
    <location>
        <begin position="415"/>
        <end position="440"/>
    </location>
</feature>
<dbReference type="PANTHER" id="PTHR38454">
    <property type="entry name" value="INTEGRAL MEMBRANE PROTEIN-RELATED"/>
    <property type="match status" value="1"/>
</dbReference>
<feature type="transmembrane region" description="Helical" evidence="1">
    <location>
        <begin position="387"/>
        <end position="403"/>
    </location>
</feature>
<feature type="transmembrane region" description="Helical" evidence="1">
    <location>
        <begin position="138"/>
        <end position="157"/>
    </location>
</feature>
<feature type="transmembrane region" description="Helical" evidence="1">
    <location>
        <begin position="164"/>
        <end position="182"/>
    </location>
</feature>
<feature type="transmembrane region" description="Helical" evidence="1">
    <location>
        <begin position="347"/>
        <end position="367"/>
    </location>
</feature>
<dbReference type="RefSeq" id="WP_338274603.1">
    <property type="nucleotide sequence ID" value="NZ_BTTX01000001.1"/>
</dbReference>
<keyword evidence="1" id="KW-1133">Transmembrane helix</keyword>
<organism evidence="2 3">
    <name type="scientific">Corallococcus caeni</name>
    <dbReference type="NCBI Taxonomy" id="3082388"/>
    <lineage>
        <taxon>Bacteria</taxon>
        <taxon>Pseudomonadati</taxon>
        <taxon>Myxococcota</taxon>
        <taxon>Myxococcia</taxon>
        <taxon>Myxococcales</taxon>
        <taxon>Cystobacterineae</taxon>
        <taxon>Myxococcaceae</taxon>
        <taxon>Corallococcus</taxon>
    </lineage>
</organism>
<feature type="transmembrane region" description="Helical" evidence="1">
    <location>
        <begin position="322"/>
        <end position="340"/>
    </location>
</feature>
<gene>
    <name evidence="2" type="ORF">ASNO1_07960</name>
</gene>
<feature type="transmembrane region" description="Helical" evidence="1">
    <location>
        <begin position="194"/>
        <end position="222"/>
    </location>
</feature>
<feature type="transmembrane region" description="Helical" evidence="1">
    <location>
        <begin position="23"/>
        <end position="41"/>
    </location>
</feature>
<dbReference type="Proteomes" id="UP001342631">
    <property type="component" value="Unassembled WGS sequence"/>
</dbReference>
<evidence type="ECO:0000313" key="2">
    <source>
        <dbReference type="EMBL" id="GMU04544.1"/>
    </source>
</evidence>
<feature type="transmembrane region" description="Helical" evidence="1">
    <location>
        <begin position="773"/>
        <end position="791"/>
    </location>
</feature>
<name>A0ABQ6QLK3_9BACT</name>
<sequence length="797" mass="84464">MDTNPGAPIPEADSRRVDEVRPGWRWIVGGLSLVLPALFFFRATFTRDIFLAGDTLRAFYPMRAYWASRVSRGEFPDWFPYDGFGQSFPAIFISGVFHPTTLLHLMLPLGVAVKLTVLLCFPVALLGTVALLREWGVPRAGALFGALTFTFSGYLVCITNNPTYLLPASTVPAALWGVLRFVRRPTAARLTVGGGLLALVAFGGDAQAFAVTQALGVLVALTEPVTAPGTWGRRVGACLLLVATGGLLAAPQLLPAAALVATGEPGARSLAEAQNFSLHPLRVGELVLGPFLTDPVGVRGIPEIAVRKLIRMGSFTRAWVDSLYVGTPACVLALAGLMASWRRRRTWVFVGAWLLLLALVLGSSLPVYGWVYRLLPLWRPFRYPEKLGSFLVLGLAVGAGLGWRRCLGPGGAPRAVIVAGVGVAALCATVALGEAVGGLWTRGWVLPHWPEAPAAAIEGLSNNVVRMGGTAAGLALVCAVLAWRPRLGVGLVALQGAALFLENGPLYQVSPAEILETPPPFAERIRASAPAEEPVRVNTVVKGYGAPPLPGYEFKDRLSLGQVAVLAPDTSVFWDIESAGSYLPGRSTRLLRLMGDARRWSFELAPRLSTPFTVTHTRDLGAGLPPGARVLAQEPLFETTLLAHPQAPARIHLARPECVATFDEALERMTAPEPPASGTVLVECPAPLPVDAASGTGGVRVSRESPEHFTVDLEAAAPSVLVINDAYLPGWTATLDGEPAPILAANVAVRAVAVPAGNHSVVMRYRTPGLVPGLWLGALTLGALGAAMVVSRRRPRS</sequence>
<dbReference type="EMBL" id="BTTX01000001">
    <property type="protein sequence ID" value="GMU04544.1"/>
    <property type="molecule type" value="Genomic_DNA"/>
</dbReference>
<keyword evidence="1" id="KW-0812">Transmembrane</keyword>